<gene>
    <name evidence="3" type="ORF">SLS63_000080</name>
</gene>
<evidence type="ECO:0000256" key="1">
    <source>
        <dbReference type="SAM" id="MobiDB-lite"/>
    </source>
</evidence>
<comment type="caution">
    <text evidence="3">The sequence shown here is derived from an EMBL/GenBank/DDBJ whole genome shotgun (WGS) entry which is preliminary data.</text>
</comment>
<evidence type="ECO:0000313" key="3">
    <source>
        <dbReference type="EMBL" id="KAK7742516.1"/>
    </source>
</evidence>
<reference evidence="3 4" key="1">
    <citation type="submission" date="2024-02" db="EMBL/GenBank/DDBJ databases">
        <title>De novo assembly and annotation of 12 fungi associated with fruit tree decline syndrome in Ontario, Canada.</title>
        <authorList>
            <person name="Sulman M."/>
            <person name="Ellouze W."/>
            <person name="Ilyukhin E."/>
        </authorList>
    </citation>
    <scope>NUCLEOTIDE SEQUENCE [LARGE SCALE GENOMIC DNA]</scope>
    <source>
        <strain evidence="3 4">M169</strain>
    </source>
</reference>
<accession>A0ABR1PQR2</accession>
<feature type="domain" description="Catalase core" evidence="2">
    <location>
        <begin position="20"/>
        <end position="365"/>
    </location>
</feature>
<dbReference type="Pfam" id="PF03357">
    <property type="entry name" value="Snf7"/>
    <property type="match status" value="1"/>
</dbReference>
<feature type="compositionally biased region" description="Basic and acidic residues" evidence="1">
    <location>
        <begin position="743"/>
        <end position="754"/>
    </location>
</feature>
<protein>
    <recommendedName>
        <fullName evidence="2">Catalase core domain-containing protein</fullName>
    </recommendedName>
</protein>
<dbReference type="PANTHER" id="PTHR22761">
    <property type="entry name" value="CHARGED MULTIVESICULAR BODY PROTEIN"/>
    <property type="match status" value="1"/>
</dbReference>
<dbReference type="SMART" id="SM01060">
    <property type="entry name" value="Catalase"/>
    <property type="match status" value="1"/>
</dbReference>
<keyword evidence="4" id="KW-1185">Reference proteome</keyword>
<dbReference type="SUPFAM" id="SSF56634">
    <property type="entry name" value="Heme-dependent catalase-like"/>
    <property type="match status" value="1"/>
</dbReference>
<dbReference type="EMBL" id="JAKNSF020000001">
    <property type="protein sequence ID" value="KAK7742516.1"/>
    <property type="molecule type" value="Genomic_DNA"/>
</dbReference>
<name>A0ABR1PQR2_DIAER</name>
<dbReference type="InterPro" id="IPR011614">
    <property type="entry name" value="Catalase_core"/>
</dbReference>
<organism evidence="3 4">
    <name type="scientific">Diaporthe eres</name>
    <name type="common">Phomopsis oblonga</name>
    <dbReference type="NCBI Taxonomy" id="83184"/>
    <lineage>
        <taxon>Eukaryota</taxon>
        <taxon>Fungi</taxon>
        <taxon>Dikarya</taxon>
        <taxon>Ascomycota</taxon>
        <taxon>Pezizomycotina</taxon>
        <taxon>Sordariomycetes</taxon>
        <taxon>Sordariomycetidae</taxon>
        <taxon>Diaporthales</taxon>
        <taxon>Diaporthaceae</taxon>
        <taxon>Diaporthe</taxon>
        <taxon>Diaporthe eres species complex</taxon>
    </lineage>
</organism>
<dbReference type="InterPro" id="IPR005024">
    <property type="entry name" value="Snf7_fam"/>
</dbReference>
<evidence type="ECO:0000313" key="4">
    <source>
        <dbReference type="Proteomes" id="UP001430848"/>
    </source>
</evidence>
<dbReference type="Proteomes" id="UP001430848">
    <property type="component" value="Unassembled WGS sequence"/>
</dbReference>
<dbReference type="Gene3D" id="2.40.180.10">
    <property type="entry name" value="Catalase core domain"/>
    <property type="match status" value="1"/>
</dbReference>
<dbReference type="Pfam" id="PF00199">
    <property type="entry name" value="Catalase"/>
    <property type="match status" value="1"/>
</dbReference>
<dbReference type="PROSITE" id="PS51402">
    <property type="entry name" value="CATALASE_3"/>
    <property type="match status" value="1"/>
</dbReference>
<proteinExistence type="predicted"/>
<feature type="compositionally biased region" description="Basic and acidic residues" evidence="1">
    <location>
        <begin position="690"/>
        <end position="718"/>
    </location>
</feature>
<dbReference type="InterPro" id="IPR020835">
    <property type="entry name" value="Catalase_sf"/>
</dbReference>
<dbReference type="InterPro" id="IPR024168">
    <property type="entry name" value="Catalase_SrpA-type_pred"/>
</dbReference>
<dbReference type="CDD" id="cd08153">
    <property type="entry name" value="srpA_like"/>
    <property type="match status" value="1"/>
</dbReference>
<feature type="region of interest" description="Disordered" evidence="1">
    <location>
        <begin position="690"/>
        <end position="754"/>
    </location>
</feature>
<dbReference type="PANTHER" id="PTHR22761:SF18">
    <property type="entry name" value="SORTING PROTEIN SNF7 FAMILY PROTEIN, PUTATIVE (AFU_ORTHOLOGUE AFUA_2G16692)-RELATED"/>
    <property type="match status" value="1"/>
</dbReference>
<dbReference type="InterPro" id="IPR018028">
    <property type="entry name" value="Catalase"/>
</dbReference>
<dbReference type="Gene3D" id="1.20.1280.120">
    <property type="match status" value="1"/>
</dbReference>
<sequence length="754" mass="82621">MQLAKDWLIRSTVSLALIQATDQVGSVYVPVQDRFSGNGQTLTNSLRPAHAKGILLQGTFTPSPEAKELSVAPHFNQSSTPIIARFSNSTGLPNIPDNSANAGPRGFALRFQLATHPRRVHTDIVAHSVDAFPGSNGDEALAFFKALKDGTVESFLGTHPKALAFVQKPKPAPESFANEQFFGVNAFKLIDSGGAETYIRYRIVPAAGLKTLDEEGLKERSENYLFDEIPKLVEAGPVVFKLRAQVAEKGDVTDDACVHWPEERKVVDLGTISLEALVKDDAAEQKHVIFDPVPRDVPGLQPSADPLARVPALYSDFRGLRSTNPDGYQANISAWRRGLAGLVRAGLAPTGSGSSPNPNHVVLKADESLLRALESKQYGRPLALGAVIREATQERDLIPIQDFLKANESIYYKPWSSIPWSVASWGFRHLGLTGAFTFGGDDRLPGGQFVVVANVEAASKAALEQTAGLTSRFERTFSKVQFQAEFKDSILKGHQLSETDMEVLLRFMSRDQGVLLYDGKTVKIRNPDDQESAITAEDETIASLRELTEYLNHQTTVLNNKIEELTMTARQAVAKKNRVSAMAALKSKKLAESSLQQRFATLSQIEEVSAKIEQASDNVQLVKVMGASTEVLKTLNAQVGGAERVEEVVDHMREQMGQADEINSILAEQGPVVDEEELDDELEAMLLEQTSKEDELERSRREAAEQKEAEDIARRLADLDAPQAIADRNQEADALSGEMSKMSLKDEPQREEAS</sequence>
<dbReference type="Gene3D" id="1.10.287.1060">
    <property type="entry name" value="ESAT-6-like"/>
    <property type="match status" value="1"/>
</dbReference>
<evidence type="ECO:0000259" key="2">
    <source>
        <dbReference type="SMART" id="SM01060"/>
    </source>
</evidence>